<dbReference type="RefSeq" id="WP_107518152.1">
    <property type="nucleotide sequence ID" value="NZ_JAMBPY010000008.1"/>
</dbReference>
<evidence type="ECO:0000313" key="2">
    <source>
        <dbReference type="EMBL" id="MDG0847058.1"/>
    </source>
</evidence>
<keyword evidence="3" id="KW-1185">Reference proteome</keyword>
<evidence type="ECO:0000313" key="3">
    <source>
        <dbReference type="Proteomes" id="UP001152422"/>
    </source>
</evidence>
<evidence type="ECO:0000256" key="1">
    <source>
        <dbReference type="SAM" id="MobiDB-lite"/>
    </source>
</evidence>
<feature type="compositionally biased region" description="Basic residues" evidence="1">
    <location>
        <begin position="18"/>
        <end position="29"/>
    </location>
</feature>
<organism evidence="2 3">
    <name type="scientific">Staphylococcus equorum</name>
    <dbReference type="NCBI Taxonomy" id="246432"/>
    <lineage>
        <taxon>Bacteria</taxon>
        <taxon>Bacillati</taxon>
        <taxon>Bacillota</taxon>
        <taxon>Bacilli</taxon>
        <taxon>Bacillales</taxon>
        <taxon>Staphylococcaceae</taxon>
        <taxon>Staphylococcus</taxon>
    </lineage>
</organism>
<reference evidence="2" key="1">
    <citation type="submission" date="2022-05" db="EMBL/GenBank/DDBJ databases">
        <title>Comparative genomics of Staphylococcus equorum isolates.</title>
        <authorList>
            <person name="Luelf R.H."/>
        </authorList>
    </citation>
    <scope>NUCLEOTIDE SEQUENCE</scope>
    <source>
        <strain evidence="2">TMW 2.2497</strain>
    </source>
</reference>
<sequence length="111" mass="13085">MGLNISFEKATPEEKEAKKAKKRAKRKERYGHLAEADDGSFAKFLTTKFGKNKKEKFFSEDKDDLSFFKEPEEGSAVKYIEDLTNRMFPDKAEKKRRKENKKKKQQNNDEE</sequence>
<gene>
    <name evidence="2" type="ORF">M4L89_12545</name>
</gene>
<protein>
    <submittedName>
        <fullName evidence="2">Uncharacterized protein</fullName>
    </submittedName>
</protein>
<name>A0A9X4L6L4_9STAP</name>
<accession>A0A9X4L6L4</accession>
<feature type="compositionally biased region" description="Basic residues" evidence="1">
    <location>
        <begin position="94"/>
        <end position="105"/>
    </location>
</feature>
<dbReference type="AlphaFoldDB" id="A0A9X4L6L4"/>
<proteinExistence type="predicted"/>
<feature type="region of interest" description="Disordered" evidence="1">
    <location>
        <begin position="88"/>
        <end position="111"/>
    </location>
</feature>
<dbReference type="EMBL" id="JAMBQA010000008">
    <property type="protein sequence ID" value="MDG0847058.1"/>
    <property type="molecule type" value="Genomic_DNA"/>
</dbReference>
<comment type="caution">
    <text evidence="2">The sequence shown here is derived from an EMBL/GenBank/DDBJ whole genome shotgun (WGS) entry which is preliminary data.</text>
</comment>
<feature type="region of interest" description="Disordered" evidence="1">
    <location>
        <begin position="1"/>
        <end position="30"/>
    </location>
</feature>
<dbReference type="Proteomes" id="UP001152422">
    <property type="component" value="Unassembled WGS sequence"/>
</dbReference>